<dbReference type="Gene3D" id="1.25.10.10">
    <property type="entry name" value="Leucine-rich Repeat Variant"/>
    <property type="match status" value="1"/>
</dbReference>
<dbReference type="Proteomes" id="UP000636479">
    <property type="component" value="Unassembled WGS sequence"/>
</dbReference>
<evidence type="ECO:0000313" key="3">
    <source>
        <dbReference type="Proteomes" id="UP000636479"/>
    </source>
</evidence>
<dbReference type="RefSeq" id="XP_037215225.1">
    <property type="nucleotide sequence ID" value="XM_037368299.1"/>
</dbReference>
<dbReference type="EMBL" id="JACAZF010000011">
    <property type="protein sequence ID" value="KAF7292797.1"/>
    <property type="molecule type" value="Genomic_DNA"/>
</dbReference>
<keyword evidence="3" id="KW-1185">Reference proteome</keyword>
<dbReference type="OrthoDB" id="3263635at2759"/>
<dbReference type="InterPro" id="IPR038737">
    <property type="entry name" value="SF3b_su1-like"/>
</dbReference>
<evidence type="ECO:0000256" key="1">
    <source>
        <dbReference type="SAM" id="MobiDB-lite"/>
    </source>
</evidence>
<sequence>MTQSPYQEPQTRTSSKTKTHKRHVEAAPESRTSQRSRRDLRLAAPQPLQLEKSNGKTEIKNAFTKLSTKTLLAFPPTTRTSIFTSLLPYGQYYVSATDLLYASFQPLRSTFKTIFIYSEFSDEYARPESIILTVLPVPPPQVRPSTAVDASAMRMDDFVIVRQRALVLNVVENLGASDIDERLESRRRKNMLDGFCTAVNALGIRVKPHLTQIVSTIRWRLNNKSAQVRQQAADLTTRLVIVINQSGEDQLLSKLGLVLFEQLGEEYPDTLRSITAAEGAIANAVGMTRMNPPVNDLLHRMTPNLRNRHKTVQEASINLIRRIGLSSCLDEHLLRVAGSPRGPQKGIRRAASKQANAFLQYGWAVERHLKDGDFVPFNRQSSLHK</sequence>
<feature type="compositionally biased region" description="Polar residues" evidence="1">
    <location>
        <begin position="1"/>
        <end position="10"/>
    </location>
</feature>
<dbReference type="GeneID" id="59350815"/>
<proteinExistence type="predicted"/>
<accession>A0A8H6S6N8</accession>
<protein>
    <submittedName>
        <fullName evidence="2">SF3b1 domain-containing protein</fullName>
    </submittedName>
</protein>
<feature type="region of interest" description="Disordered" evidence="1">
    <location>
        <begin position="1"/>
        <end position="46"/>
    </location>
</feature>
<name>A0A8H6S6N8_9AGAR</name>
<dbReference type="PANTHER" id="PTHR12097">
    <property type="entry name" value="SPLICING FACTOR 3B, SUBUNIT 1-RELATED"/>
    <property type="match status" value="1"/>
</dbReference>
<evidence type="ECO:0000313" key="2">
    <source>
        <dbReference type="EMBL" id="KAF7292797.1"/>
    </source>
</evidence>
<organism evidence="2 3">
    <name type="scientific">Mycena indigotica</name>
    <dbReference type="NCBI Taxonomy" id="2126181"/>
    <lineage>
        <taxon>Eukaryota</taxon>
        <taxon>Fungi</taxon>
        <taxon>Dikarya</taxon>
        <taxon>Basidiomycota</taxon>
        <taxon>Agaricomycotina</taxon>
        <taxon>Agaricomycetes</taxon>
        <taxon>Agaricomycetidae</taxon>
        <taxon>Agaricales</taxon>
        <taxon>Marasmiineae</taxon>
        <taxon>Mycenaceae</taxon>
        <taxon>Mycena</taxon>
    </lineage>
</organism>
<dbReference type="GO" id="GO:0003729">
    <property type="term" value="F:mRNA binding"/>
    <property type="evidence" value="ECO:0007669"/>
    <property type="project" value="InterPro"/>
</dbReference>
<comment type="caution">
    <text evidence="2">The sequence shown here is derived from an EMBL/GenBank/DDBJ whole genome shotgun (WGS) entry which is preliminary data.</text>
</comment>
<dbReference type="InterPro" id="IPR011989">
    <property type="entry name" value="ARM-like"/>
</dbReference>
<dbReference type="GO" id="GO:0000245">
    <property type="term" value="P:spliceosomal complex assembly"/>
    <property type="evidence" value="ECO:0007669"/>
    <property type="project" value="InterPro"/>
</dbReference>
<dbReference type="AlphaFoldDB" id="A0A8H6S6N8"/>
<gene>
    <name evidence="2" type="ORF">MIND_01178500</name>
</gene>
<dbReference type="SUPFAM" id="SSF64484">
    <property type="entry name" value="beta and beta-prime subunits of DNA dependent RNA-polymerase"/>
    <property type="match status" value="1"/>
</dbReference>
<reference evidence="2" key="1">
    <citation type="submission" date="2020-05" db="EMBL/GenBank/DDBJ databases">
        <title>Mycena genomes resolve the evolution of fungal bioluminescence.</title>
        <authorList>
            <person name="Tsai I.J."/>
        </authorList>
    </citation>
    <scope>NUCLEOTIDE SEQUENCE</scope>
    <source>
        <strain evidence="2">171206Taipei</strain>
    </source>
</reference>